<dbReference type="InterPro" id="IPR036265">
    <property type="entry name" value="HIT-like_sf"/>
</dbReference>
<dbReference type="SUPFAM" id="SSF54197">
    <property type="entry name" value="HIT-like"/>
    <property type="match status" value="1"/>
</dbReference>
<dbReference type="InterPro" id="IPR003763">
    <property type="entry name" value="CDP-diacylglyc_Pase"/>
</dbReference>
<dbReference type="PROSITE" id="PS51257">
    <property type="entry name" value="PROKAR_LIPOPROTEIN"/>
    <property type="match status" value="1"/>
</dbReference>
<keyword evidence="10" id="KW-0812">Transmembrane</keyword>
<dbReference type="UniPathway" id="UPA00609">
    <property type="reaction ID" value="UER00664"/>
</dbReference>
<evidence type="ECO:0000256" key="2">
    <source>
        <dbReference type="ARBA" id="ARBA00004162"/>
    </source>
</evidence>
<evidence type="ECO:0000256" key="4">
    <source>
        <dbReference type="ARBA" id="ARBA00005189"/>
    </source>
</evidence>
<comment type="pathway">
    <text evidence="4">Lipid metabolism.</text>
</comment>
<evidence type="ECO:0000256" key="17">
    <source>
        <dbReference type="ARBA" id="ARBA00032888"/>
    </source>
</evidence>
<evidence type="ECO:0000256" key="1">
    <source>
        <dbReference type="ARBA" id="ARBA00001007"/>
    </source>
</evidence>
<feature type="chain" id="PRO_5017744796" description="CDP-diacylglycerol pyrophosphatase" evidence="19">
    <location>
        <begin position="32"/>
        <end position="259"/>
    </location>
</feature>
<evidence type="ECO:0000256" key="8">
    <source>
        <dbReference type="ARBA" id="ARBA00022475"/>
    </source>
</evidence>
<evidence type="ECO:0000256" key="7">
    <source>
        <dbReference type="ARBA" id="ARBA00019608"/>
    </source>
</evidence>
<dbReference type="Proteomes" id="UP000256838">
    <property type="component" value="Unassembled WGS sequence"/>
</dbReference>
<dbReference type="GO" id="GO:0046342">
    <property type="term" value="P:CDP-diacylglycerol catabolic process"/>
    <property type="evidence" value="ECO:0007669"/>
    <property type="project" value="UniProtKB-UniPathway"/>
</dbReference>
<comment type="similarity">
    <text evidence="5">Belongs to the Cdh family.</text>
</comment>
<evidence type="ECO:0000256" key="12">
    <source>
        <dbReference type="ARBA" id="ARBA00022989"/>
    </source>
</evidence>
<dbReference type="OrthoDB" id="481399at2"/>
<reference evidence="20 21" key="1">
    <citation type="submission" date="2018-08" db="EMBL/GenBank/DDBJ databases">
        <title>Paraburkholderia sp. DHOM06 isolated from forest soil.</title>
        <authorList>
            <person name="Gao Z.-H."/>
            <person name="Qiu L.-H."/>
        </authorList>
    </citation>
    <scope>NUCLEOTIDE SEQUENCE [LARGE SCALE GENOMIC DNA]</scope>
    <source>
        <strain evidence="20 21">DHOM06</strain>
    </source>
</reference>
<keyword evidence="8" id="KW-1003">Cell membrane</keyword>
<dbReference type="Gene3D" id="3.30.428.30">
    <property type="entry name" value="HIT family - CDH-like"/>
    <property type="match status" value="1"/>
</dbReference>
<evidence type="ECO:0000256" key="14">
    <source>
        <dbReference type="ARBA" id="ARBA00023136"/>
    </source>
</evidence>
<dbReference type="GO" id="GO:0005886">
    <property type="term" value="C:plasma membrane"/>
    <property type="evidence" value="ECO:0007669"/>
    <property type="project" value="UniProtKB-SubCell"/>
</dbReference>
<dbReference type="GO" id="GO:0008715">
    <property type="term" value="F:CDP-diacylglycerol diphosphatase activity"/>
    <property type="evidence" value="ECO:0007669"/>
    <property type="project" value="UniProtKB-EC"/>
</dbReference>
<dbReference type="AlphaFoldDB" id="A0A3D8JU16"/>
<evidence type="ECO:0000256" key="13">
    <source>
        <dbReference type="ARBA" id="ARBA00023098"/>
    </source>
</evidence>
<evidence type="ECO:0000256" key="5">
    <source>
        <dbReference type="ARBA" id="ARBA00006435"/>
    </source>
</evidence>
<evidence type="ECO:0000256" key="19">
    <source>
        <dbReference type="SAM" id="SignalP"/>
    </source>
</evidence>
<evidence type="ECO:0000256" key="10">
    <source>
        <dbReference type="ARBA" id="ARBA00022692"/>
    </source>
</evidence>
<evidence type="ECO:0000256" key="9">
    <source>
        <dbReference type="ARBA" id="ARBA00022516"/>
    </source>
</evidence>
<keyword evidence="14" id="KW-0472">Membrane</keyword>
<dbReference type="EC" id="3.6.1.26" evidence="6"/>
<evidence type="ECO:0000256" key="11">
    <source>
        <dbReference type="ARBA" id="ARBA00022801"/>
    </source>
</evidence>
<evidence type="ECO:0000256" key="18">
    <source>
        <dbReference type="ARBA" id="ARBA00032892"/>
    </source>
</evidence>
<comment type="subcellular location">
    <subcellularLocation>
        <location evidence="2">Cell membrane</location>
        <topology evidence="2">Single-pass membrane protein</topology>
    </subcellularLocation>
</comment>
<comment type="pathway">
    <text evidence="3">Phospholipid metabolism; CDP-diacylglycerol degradation; phosphatidate from CDP-diacylglycerol: step 1/1.</text>
</comment>
<keyword evidence="16" id="KW-1208">Phospholipid metabolism</keyword>
<comment type="caution">
    <text evidence="20">The sequence shown here is derived from an EMBL/GenBank/DDBJ whole genome shotgun (WGS) entry which is preliminary data.</text>
</comment>
<feature type="signal peptide" evidence="19">
    <location>
        <begin position="1"/>
        <end position="31"/>
    </location>
</feature>
<name>A0A3D8JU16_9BURK</name>
<protein>
    <recommendedName>
        <fullName evidence="7">CDP-diacylglycerol pyrophosphatase</fullName>
        <ecNumber evidence="6">3.6.1.26</ecNumber>
    </recommendedName>
    <alternativeName>
        <fullName evidence="17">CDP-diacylglycerol phosphatidylhydrolase</fullName>
    </alternativeName>
    <alternativeName>
        <fullName evidence="18">CDP-diglyceride hydrolase</fullName>
    </alternativeName>
</protein>
<keyword evidence="15" id="KW-0594">Phospholipid biosynthesis</keyword>
<gene>
    <name evidence="20" type="ORF">DWV00_24620</name>
</gene>
<evidence type="ECO:0000313" key="21">
    <source>
        <dbReference type="Proteomes" id="UP000256838"/>
    </source>
</evidence>
<keyword evidence="13" id="KW-0443">Lipid metabolism</keyword>
<evidence type="ECO:0000256" key="16">
    <source>
        <dbReference type="ARBA" id="ARBA00023264"/>
    </source>
</evidence>
<accession>A0A3D8JU16</accession>
<keyword evidence="21" id="KW-1185">Reference proteome</keyword>
<organism evidence="20 21">
    <name type="scientific">Trinickia dinghuensis</name>
    <dbReference type="NCBI Taxonomy" id="2291023"/>
    <lineage>
        <taxon>Bacteria</taxon>
        <taxon>Pseudomonadati</taxon>
        <taxon>Pseudomonadota</taxon>
        <taxon>Betaproteobacteria</taxon>
        <taxon>Burkholderiales</taxon>
        <taxon>Burkholderiaceae</taxon>
        <taxon>Trinickia</taxon>
    </lineage>
</organism>
<dbReference type="EMBL" id="QRGA01000015">
    <property type="protein sequence ID" value="RDU96380.1"/>
    <property type="molecule type" value="Genomic_DNA"/>
</dbReference>
<keyword evidence="19" id="KW-0732">Signal</keyword>
<evidence type="ECO:0000256" key="15">
    <source>
        <dbReference type="ARBA" id="ARBA00023209"/>
    </source>
</evidence>
<keyword evidence="9" id="KW-0444">Lipid biosynthesis</keyword>
<evidence type="ECO:0000256" key="3">
    <source>
        <dbReference type="ARBA" id="ARBA00004927"/>
    </source>
</evidence>
<comment type="catalytic activity">
    <reaction evidence="1">
        <text>a CDP-1,2-diacyl-sn-glycerol + H2O = a 1,2-diacyl-sn-glycero-3-phosphate + CMP + 2 H(+)</text>
        <dbReference type="Rhea" id="RHEA:15221"/>
        <dbReference type="ChEBI" id="CHEBI:15377"/>
        <dbReference type="ChEBI" id="CHEBI:15378"/>
        <dbReference type="ChEBI" id="CHEBI:58332"/>
        <dbReference type="ChEBI" id="CHEBI:58608"/>
        <dbReference type="ChEBI" id="CHEBI:60377"/>
        <dbReference type="EC" id="3.6.1.26"/>
    </reaction>
</comment>
<sequence>MSMIRRRPRRSFILAACTAIVAAGCTALASADPNALWQIVNLDCVPAARTTGKTGICATVDLPGRYALLRDRQGTAQHLLIPTDRISGVESPALLAPDAPNYWADAWDARRYVEDSLKKARRATLTDDQIGLEINSAMRRSQEQLHIHIDCMRASTTSALARHRNDPPHVWTWDTIDGARYRIMRIPGPSFDFNPFDIVAGPHTSPDVMAQQTIFVTGAGASATDSGWLVVNSSLDTDGGTGSAETLLDHQCGAAAPVE</sequence>
<keyword evidence="12" id="KW-1133">Transmembrane helix</keyword>
<evidence type="ECO:0000313" key="20">
    <source>
        <dbReference type="EMBL" id="RDU96380.1"/>
    </source>
</evidence>
<keyword evidence="11" id="KW-0378">Hydrolase</keyword>
<proteinExistence type="inferred from homology"/>
<dbReference type="Pfam" id="PF02611">
    <property type="entry name" value="CDH"/>
    <property type="match status" value="1"/>
</dbReference>
<evidence type="ECO:0000256" key="6">
    <source>
        <dbReference type="ARBA" id="ARBA00012375"/>
    </source>
</evidence>
<dbReference type="GO" id="GO:0008654">
    <property type="term" value="P:phospholipid biosynthetic process"/>
    <property type="evidence" value="ECO:0007669"/>
    <property type="project" value="UniProtKB-KW"/>
</dbReference>